<evidence type="ECO:0000259" key="7">
    <source>
        <dbReference type="Pfam" id="PF08281"/>
    </source>
</evidence>
<dbReference type="NCBIfam" id="TIGR02937">
    <property type="entry name" value="sigma70-ECF"/>
    <property type="match status" value="1"/>
</dbReference>
<dbReference type="InterPro" id="IPR014284">
    <property type="entry name" value="RNA_pol_sigma-70_dom"/>
</dbReference>
<name>A0A7X0VWY2_9BACL</name>
<dbReference type="GO" id="GO:0016987">
    <property type="term" value="F:sigma factor activity"/>
    <property type="evidence" value="ECO:0007669"/>
    <property type="project" value="UniProtKB-KW"/>
</dbReference>
<accession>A0A7X0VWY2</accession>
<dbReference type="Pfam" id="PF08281">
    <property type="entry name" value="Sigma70_r4_2"/>
    <property type="match status" value="1"/>
</dbReference>
<comment type="caution">
    <text evidence="8">The sequence shown here is derived from an EMBL/GenBank/DDBJ whole genome shotgun (WGS) entry which is preliminary data.</text>
</comment>
<sequence>MQERELFETYRKEVYRTCYFMLHHAADAEDVCQDVFVSVFRHDWRRVEFLRTWIIRVTVNRCLNYIKLSGRRKRREIRLQLLSVHTAEKAAETVAMEQESARDVLRLLQRLPAKLRAAAALRYINEYSLTEIADILDVPVGTVKSRLNKCRKLMRKEWQSGDAETERSGEYETNGSDRANLYSISKR</sequence>
<comment type="similarity">
    <text evidence="1">Belongs to the sigma-70 factor family. ECF subfamily.</text>
</comment>
<dbReference type="SUPFAM" id="SSF88659">
    <property type="entry name" value="Sigma3 and sigma4 domains of RNA polymerase sigma factors"/>
    <property type="match status" value="1"/>
</dbReference>
<proteinExistence type="inferred from homology"/>
<dbReference type="Proteomes" id="UP000564644">
    <property type="component" value="Unassembled WGS sequence"/>
</dbReference>
<dbReference type="InterPro" id="IPR013249">
    <property type="entry name" value="RNA_pol_sigma70_r4_t2"/>
</dbReference>
<dbReference type="InterPro" id="IPR039425">
    <property type="entry name" value="RNA_pol_sigma-70-like"/>
</dbReference>
<dbReference type="RefSeq" id="WP_185129054.1">
    <property type="nucleotide sequence ID" value="NZ_JACJVO010000012.1"/>
</dbReference>
<feature type="compositionally biased region" description="Basic and acidic residues" evidence="5">
    <location>
        <begin position="158"/>
        <end position="170"/>
    </location>
</feature>
<reference evidence="8 9" key="1">
    <citation type="submission" date="2020-08" db="EMBL/GenBank/DDBJ databases">
        <title>Cohnella phylogeny.</title>
        <authorList>
            <person name="Dunlap C."/>
        </authorList>
    </citation>
    <scope>NUCLEOTIDE SEQUENCE [LARGE SCALE GENOMIC DNA]</scope>
    <source>
        <strain evidence="8 9">CBP 2801</strain>
    </source>
</reference>
<dbReference type="Gene3D" id="1.10.10.10">
    <property type="entry name" value="Winged helix-like DNA-binding domain superfamily/Winged helix DNA-binding domain"/>
    <property type="match status" value="1"/>
</dbReference>
<organism evidence="8 9">
    <name type="scientific">Cohnella zeiphila</name>
    <dbReference type="NCBI Taxonomy" id="2761120"/>
    <lineage>
        <taxon>Bacteria</taxon>
        <taxon>Bacillati</taxon>
        <taxon>Bacillota</taxon>
        <taxon>Bacilli</taxon>
        <taxon>Bacillales</taxon>
        <taxon>Paenibacillaceae</taxon>
        <taxon>Cohnella</taxon>
    </lineage>
</organism>
<evidence type="ECO:0000256" key="1">
    <source>
        <dbReference type="ARBA" id="ARBA00010641"/>
    </source>
</evidence>
<gene>
    <name evidence="8" type="ORF">H7C18_10720</name>
</gene>
<protein>
    <submittedName>
        <fullName evidence="8">RNA polymerase sigma factor</fullName>
    </submittedName>
</protein>
<dbReference type="Gene3D" id="1.10.1740.10">
    <property type="match status" value="1"/>
</dbReference>
<evidence type="ECO:0000256" key="5">
    <source>
        <dbReference type="SAM" id="MobiDB-lite"/>
    </source>
</evidence>
<evidence type="ECO:0000313" key="8">
    <source>
        <dbReference type="EMBL" id="MBB6731378.1"/>
    </source>
</evidence>
<feature type="domain" description="RNA polymerase sigma factor 70 region 4 type 2" evidence="7">
    <location>
        <begin position="102"/>
        <end position="153"/>
    </location>
</feature>
<feature type="region of interest" description="Disordered" evidence="5">
    <location>
        <begin position="158"/>
        <end position="187"/>
    </location>
</feature>
<evidence type="ECO:0000259" key="6">
    <source>
        <dbReference type="Pfam" id="PF04542"/>
    </source>
</evidence>
<keyword evidence="3" id="KW-0731">Sigma factor</keyword>
<dbReference type="GO" id="GO:0003677">
    <property type="term" value="F:DNA binding"/>
    <property type="evidence" value="ECO:0007669"/>
    <property type="project" value="InterPro"/>
</dbReference>
<evidence type="ECO:0000256" key="2">
    <source>
        <dbReference type="ARBA" id="ARBA00023015"/>
    </source>
</evidence>
<dbReference type="SUPFAM" id="SSF88946">
    <property type="entry name" value="Sigma2 domain of RNA polymerase sigma factors"/>
    <property type="match status" value="1"/>
</dbReference>
<keyword evidence="2" id="KW-0805">Transcription regulation</keyword>
<dbReference type="GO" id="GO:0006352">
    <property type="term" value="P:DNA-templated transcription initiation"/>
    <property type="evidence" value="ECO:0007669"/>
    <property type="project" value="InterPro"/>
</dbReference>
<dbReference type="AlphaFoldDB" id="A0A7X0VWY2"/>
<dbReference type="EMBL" id="JACJVO010000012">
    <property type="protein sequence ID" value="MBB6731378.1"/>
    <property type="molecule type" value="Genomic_DNA"/>
</dbReference>
<dbReference type="InterPro" id="IPR007627">
    <property type="entry name" value="RNA_pol_sigma70_r2"/>
</dbReference>
<dbReference type="PANTHER" id="PTHR43133">
    <property type="entry name" value="RNA POLYMERASE ECF-TYPE SIGMA FACTO"/>
    <property type="match status" value="1"/>
</dbReference>
<evidence type="ECO:0000256" key="4">
    <source>
        <dbReference type="ARBA" id="ARBA00023163"/>
    </source>
</evidence>
<evidence type="ECO:0000313" key="9">
    <source>
        <dbReference type="Proteomes" id="UP000564644"/>
    </source>
</evidence>
<keyword evidence="4" id="KW-0804">Transcription</keyword>
<dbReference type="InterPro" id="IPR036388">
    <property type="entry name" value="WH-like_DNA-bd_sf"/>
</dbReference>
<dbReference type="InterPro" id="IPR013324">
    <property type="entry name" value="RNA_pol_sigma_r3/r4-like"/>
</dbReference>
<feature type="domain" description="RNA polymerase sigma-70 region 2" evidence="6">
    <location>
        <begin position="6"/>
        <end position="69"/>
    </location>
</feature>
<dbReference type="PANTHER" id="PTHR43133:SF51">
    <property type="entry name" value="RNA POLYMERASE SIGMA FACTOR"/>
    <property type="match status" value="1"/>
</dbReference>
<keyword evidence="9" id="KW-1185">Reference proteome</keyword>
<dbReference type="InterPro" id="IPR013325">
    <property type="entry name" value="RNA_pol_sigma_r2"/>
</dbReference>
<evidence type="ECO:0000256" key="3">
    <source>
        <dbReference type="ARBA" id="ARBA00023082"/>
    </source>
</evidence>
<dbReference type="Pfam" id="PF04542">
    <property type="entry name" value="Sigma70_r2"/>
    <property type="match status" value="1"/>
</dbReference>